<dbReference type="GO" id="GO:0005829">
    <property type="term" value="C:cytosol"/>
    <property type="evidence" value="ECO:0007669"/>
    <property type="project" value="TreeGrafter"/>
</dbReference>
<feature type="domain" description="Response regulatory" evidence="8">
    <location>
        <begin position="2"/>
        <end position="116"/>
    </location>
</feature>
<name>U2TJU9_9ACTN</name>
<dbReference type="InterPro" id="IPR011006">
    <property type="entry name" value="CheY-like_superfamily"/>
</dbReference>
<evidence type="ECO:0000256" key="1">
    <source>
        <dbReference type="ARBA" id="ARBA00022553"/>
    </source>
</evidence>
<dbReference type="PANTHER" id="PTHR48111:SF22">
    <property type="entry name" value="REGULATOR OF RPOS"/>
    <property type="match status" value="1"/>
</dbReference>
<keyword evidence="1 6" id="KW-0597">Phosphoprotein</keyword>
<dbReference type="InterPro" id="IPR001867">
    <property type="entry name" value="OmpR/PhoB-type_DNA-bd"/>
</dbReference>
<dbReference type="PANTHER" id="PTHR48111">
    <property type="entry name" value="REGULATOR OF RPOS"/>
    <property type="match status" value="1"/>
</dbReference>
<evidence type="ECO:0000256" key="3">
    <source>
        <dbReference type="ARBA" id="ARBA00023015"/>
    </source>
</evidence>
<keyword evidence="3" id="KW-0805">Transcription regulation</keyword>
<evidence type="ECO:0000313" key="10">
    <source>
        <dbReference type="EMBL" id="ERL06740.1"/>
    </source>
</evidence>
<evidence type="ECO:0000256" key="4">
    <source>
        <dbReference type="ARBA" id="ARBA00023125"/>
    </source>
</evidence>
<dbReference type="Gene3D" id="1.10.10.10">
    <property type="entry name" value="Winged helix-like DNA-binding domain superfamily/Winged helix DNA-binding domain"/>
    <property type="match status" value="1"/>
</dbReference>
<dbReference type="SMART" id="SM00862">
    <property type="entry name" value="Trans_reg_C"/>
    <property type="match status" value="1"/>
</dbReference>
<organism evidence="10 11">
    <name type="scientific">Olsenella profusa F0195</name>
    <dbReference type="NCBI Taxonomy" id="1125712"/>
    <lineage>
        <taxon>Bacteria</taxon>
        <taxon>Bacillati</taxon>
        <taxon>Actinomycetota</taxon>
        <taxon>Coriobacteriia</taxon>
        <taxon>Coriobacteriales</taxon>
        <taxon>Atopobiaceae</taxon>
        <taxon>Olsenella</taxon>
    </lineage>
</organism>
<dbReference type="PROSITE" id="PS51755">
    <property type="entry name" value="OMPR_PHOB"/>
    <property type="match status" value="1"/>
</dbReference>
<evidence type="ECO:0000259" key="8">
    <source>
        <dbReference type="PROSITE" id="PS50110"/>
    </source>
</evidence>
<dbReference type="PROSITE" id="PS50110">
    <property type="entry name" value="RESPONSE_REGULATORY"/>
    <property type="match status" value="1"/>
</dbReference>
<evidence type="ECO:0000259" key="9">
    <source>
        <dbReference type="PROSITE" id="PS51755"/>
    </source>
</evidence>
<dbReference type="InterPro" id="IPR036388">
    <property type="entry name" value="WH-like_DNA-bd_sf"/>
</dbReference>
<dbReference type="RefSeq" id="WP_021726808.1">
    <property type="nucleotide sequence ID" value="NZ_AWEZ01000062.1"/>
</dbReference>
<evidence type="ECO:0000256" key="2">
    <source>
        <dbReference type="ARBA" id="ARBA00023012"/>
    </source>
</evidence>
<dbReference type="GO" id="GO:0006355">
    <property type="term" value="P:regulation of DNA-templated transcription"/>
    <property type="evidence" value="ECO:0007669"/>
    <property type="project" value="InterPro"/>
</dbReference>
<feature type="modified residue" description="4-aspartylphosphate" evidence="6">
    <location>
        <position position="51"/>
    </location>
</feature>
<dbReference type="SUPFAM" id="SSF46894">
    <property type="entry name" value="C-terminal effector domain of the bipartite response regulators"/>
    <property type="match status" value="1"/>
</dbReference>
<evidence type="ECO:0000256" key="7">
    <source>
        <dbReference type="PROSITE-ProRule" id="PRU01091"/>
    </source>
</evidence>
<dbReference type="CDD" id="cd00383">
    <property type="entry name" value="trans_reg_C"/>
    <property type="match status" value="1"/>
</dbReference>
<feature type="DNA-binding region" description="OmpR/PhoB-type" evidence="7">
    <location>
        <begin position="123"/>
        <end position="224"/>
    </location>
</feature>
<dbReference type="STRING" id="1125712.HMPREF1316_0567"/>
<dbReference type="InterPro" id="IPR016032">
    <property type="entry name" value="Sig_transdc_resp-reg_C-effctor"/>
</dbReference>
<comment type="caution">
    <text evidence="10">The sequence shown here is derived from an EMBL/GenBank/DDBJ whole genome shotgun (WGS) entry which is preliminary data.</text>
</comment>
<reference evidence="10 11" key="1">
    <citation type="submission" date="2013-08" db="EMBL/GenBank/DDBJ databases">
        <authorList>
            <person name="Durkin A.S."/>
            <person name="Haft D.R."/>
            <person name="McCorrison J."/>
            <person name="Torralba M."/>
            <person name="Gillis M."/>
            <person name="Haft D.H."/>
            <person name="Methe B."/>
            <person name="Sutton G."/>
            <person name="Nelson K.E."/>
        </authorList>
    </citation>
    <scope>NUCLEOTIDE SEQUENCE [LARGE SCALE GENOMIC DNA]</scope>
    <source>
        <strain evidence="10 11">F0195</strain>
    </source>
</reference>
<sequence length="224" mass="24343">MRLLIAEDTLDLNRALQAILEKSGYEVTCTYDGQEALDHVMAETFDGIILDIMMPRMDGIEALRKMRDRGVKTPVLLLTAKAEVDDRVAGLDAGANDYLPKPFAMRELLARVRAMCRQTTTDDAPLSVGGTTLRMGTSELSAENSVCLSSREAELLQLLMRNVGRPLSRAFILGHVWGDDSTATDEGLVLYLSYLRDKLAAVGSALVIAEGADSGVTLDVSRHG</sequence>
<dbReference type="InterPro" id="IPR039420">
    <property type="entry name" value="WalR-like"/>
</dbReference>
<dbReference type="EMBL" id="AWEZ01000062">
    <property type="protein sequence ID" value="ERL06740.1"/>
    <property type="molecule type" value="Genomic_DNA"/>
</dbReference>
<dbReference type="Gene3D" id="6.10.250.690">
    <property type="match status" value="1"/>
</dbReference>
<proteinExistence type="predicted"/>
<dbReference type="eggNOG" id="COG0745">
    <property type="taxonomic scope" value="Bacteria"/>
</dbReference>
<dbReference type="GO" id="GO:0000156">
    <property type="term" value="F:phosphorelay response regulator activity"/>
    <property type="evidence" value="ECO:0007669"/>
    <property type="project" value="TreeGrafter"/>
</dbReference>
<keyword evidence="4 7" id="KW-0238">DNA-binding</keyword>
<dbReference type="PATRIC" id="fig|1125712.3.peg.1989"/>
<dbReference type="SMART" id="SM00448">
    <property type="entry name" value="REC"/>
    <property type="match status" value="1"/>
</dbReference>
<keyword evidence="11" id="KW-1185">Reference proteome</keyword>
<dbReference type="GO" id="GO:0032993">
    <property type="term" value="C:protein-DNA complex"/>
    <property type="evidence" value="ECO:0007669"/>
    <property type="project" value="TreeGrafter"/>
</dbReference>
<dbReference type="Pfam" id="PF00072">
    <property type="entry name" value="Response_reg"/>
    <property type="match status" value="1"/>
</dbReference>
<feature type="domain" description="OmpR/PhoB-type" evidence="9">
    <location>
        <begin position="123"/>
        <end position="224"/>
    </location>
</feature>
<keyword evidence="2" id="KW-0902">Two-component regulatory system</keyword>
<accession>U2TJU9</accession>
<dbReference type="Pfam" id="PF00486">
    <property type="entry name" value="Trans_reg_C"/>
    <property type="match status" value="1"/>
</dbReference>
<evidence type="ECO:0000256" key="6">
    <source>
        <dbReference type="PROSITE-ProRule" id="PRU00169"/>
    </source>
</evidence>
<evidence type="ECO:0000313" key="11">
    <source>
        <dbReference type="Proteomes" id="UP000016638"/>
    </source>
</evidence>
<protein>
    <submittedName>
        <fullName evidence="10">Putative response regulator MprA</fullName>
    </submittedName>
</protein>
<dbReference type="InterPro" id="IPR001789">
    <property type="entry name" value="Sig_transdc_resp-reg_receiver"/>
</dbReference>
<dbReference type="Proteomes" id="UP000016638">
    <property type="component" value="Unassembled WGS sequence"/>
</dbReference>
<dbReference type="AlphaFoldDB" id="U2TJU9"/>
<gene>
    <name evidence="10" type="ORF">HMPREF1316_0567</name>
</gene>
<keyword evidence="5" id="KW-0804">Transcription</keyword>
<evidence type="ECO:0000256" key="5">
    <source>
        <dbReference type="ARBA" id="ARBA00023163"/>
    </source>
</evidence>
<dbReference type="GO" id="GO:0000976">
    <property type="term" value="F:transcription cis-regulatory region binding"/>
    <property type="evidence" value="ECO:0007669"/>
    <property type="project" value="TreeGrafter"/>
</dbReference>
<dbReference type="SUPFAM" id="SSF52172">
    <property type="entry name" value="CheY-like"/>
    <property type="match status" value="1"/>
</dbReference>
<dbReference type="OrthoDB" id="9812490at2"/>
<dbReference type="Gene3D" id="3.40.50.2300">
    <property type="match status" value="1"/>
</dbReference>